<dbReference type="AlphaFoldDB" id="A0A0C9VWI2"/>
<evidence type="ECO:0000313" key="2">
    <source>
        <dbReference type="EMBL" id="KIJ42696.1"/>
    </source>
</evidence>
<gene>
    <name evidence="2" type="ORF">M422DRAFT_254137</name>
</gene>
<feature type="region of interest" description="Disordered" evidence="1">
    <location>
        <begin position="146"/>
        <end position="235"/>
    </location>
</feature>
<reference evidence="2 3" key="1">
    <citation type="submission" date="2014-06" db="EMBL/GenBank/DDBJ databases">
        <title>Evolutionary Origins and Diversification of the Mycorrhizal Mutualists.</title>
        <authorList>
            <consortium name="DOE Joint Genome Institute"/>
            <consortium name="Mycorrhizal Genomics Consortium"/>
            <person name="Kohler A."/>
            <person name="Kuo A."/>
            <person name="Nagy L.G."/>
            <person name="Floudas D."/>
            <person name="Copeland A."/>
            <person name="Barry K.W."/>
            <person name="Cichocki N."/>
            <person name="Veneault-Fourrey C."/>
            <person name="LaButti K."/>
            <person name="Lindquist E.A."/>
            <person name="Lipzen A."/>
            <person name="Lundell T."/>
            <person name="Morin E."/>
            <person name="Murat C."/>
            <person name="Riley R."/>
            <person name="Ohm R."/>
            <person name="Sun H."/>
            <person name="Tunlid A."/>
            <person name="Henrissat B."/>
            <person name="Grigoriev I.V."/>
            <person name="Hibbett D.S."/>
            <person name="Martin F."/>
        </authorList>
    </citation>
    <scope>NUCLEOTIDE SEQUENCE [LARGE SCALE GENOMIC DNA]</scope>
    <source>
        <strain evidence="2 3">SS14</strain>
    </source>
</reference>
<accession>A0A0C9VWI2</accession>
<proteinExistence type="predicted"/>
<feature type="compositionally biased region" description="Basic and acidic residues" evidence="1">
    <location>
        <begin position="447"/>
        <end position="460"/>
    </location>
</feature>
<feature type="compositionally biased region" description="Basic and acidic residues" evidence="1">
    <location>
        <begin position="1"/>
        <end position="18"/>
    </location>
</feature>
<name>A0A0C9VWI2_SPHS4</name>
<protein>
    <submittedName>
        <fullName evidence="2">Uncharacterized protein</fullName>
    </submittedName>
</protein>
<feature type="compositionally biased region" description="Low complexity" evidence="1">
    <location>
        <begin position="162"/>
        <end position="177"/>
    </location>
</feature>
<evidence type="ECO:0000313" key="3">
    <source>
        <dbReference type="Proteomes" id="UP000054279"/>
    </source>
</evidence>
<evidence type="ECO:0000256" key="1">
    <source>
        <dbReference type="SAM" id="MobiDB-lite"/>
    </source>
</evidence>
<sequence>MVLATRRGEEQAATRESRSMTTQNGRLSPSSPTTSTASAAVRQATLHISITLLHYPYTTNAIQLHPAQVSLSIASLASPRSQEAADEEKDSIDERMTAMITLSPNSMRSPSNHAKLLPGINHILSPIPPPQSLPRLLQAPFFNTVETQRPRATRQRIRKNPAASATSTTSNTTSTTSRSKRPKIAPPTPGTFLPIAHAIPSKPRAPKPNFQRSRSHCTHSPPSTPPSSNASTAPRREREAHPCCLCLYASPSLNGLLKVHDVLRSVCEDTADVPANANDTAEPAAKLTRIGNGTTTRTTTVPVSLFTCASADILCECCCYYILVNIIRIVGLGSVSALSSSSIDNTGCTDDDDDSGCGNDATHNAADDDPYTYHHYYLYYSYGQIPYGATSLPSTSTSTTTTSAMQPTQPTASTTTTSTAPITTLLNPTPAPAPTRSQRSHYPQPDTSRRGRWRVERGKV</sequence>
<dbReference type="HOGENOM" id="CLU_594698_0_0_1"/>
<feature type="compositionally biased region" description="Low complexity" evidence="1">
    <location>
        <begin position="393"/>
        <end position="428"/>
    </location>
</feature>
<dbReference type="EMBL" id="KN837128">
    <property type="protein sequence ID" value="KIJ42696.1"/>
    <property type="molecule type" value="Genomic_DNA"/>
</dbReference>
<feature type="compositionally biased region" description="Low complexity" evidence="1">
    <location>
        <begin position="218"/>
        <end position="233"/>
    </location>
</feature>
<keyword evidence="3" id="KW-1185">Reference proteome</keyword>
<dbReference type="Proteomes" id="UP000054279">
    <property type="component" value="Unassembled WGS sequence"/>
</dbReference>
<organism evidence="2 3">
    <name type="scientific">Sphaerobolus stellatus (strain SS14)</name>
    <dbReference type="NCBI Taxonomy" id="990650"/>
    <lineage>
        <taxon>Eukaryota</taxon>
        <taxon>Fungi</taxon>
        <taxon>Dikarya</taxon>
        <taxon>Basidiomycota</taxon>
        <taxon>Agaricomycotina</taxon>
        <taxon>Agaricomycetes</taxon>
        <taxon>Phallomycetidae</taxon>
        <taxon>Geastrales</taxon>
        <taxon>Sphaerobolaceae</taxon>
        <taxon>Sphaerobolus</taxon>
    </lineage>
</organism>
<feature type="region of interest" description="Disordered" evidence="1">
    <location>
        <begin position="393"/>
        <end position="460"/>
    </location>
</feature>
<feature type="region of interest" description="Disordered" evidence="1">
    <location>
        <begin position="1"/>
        <end position="36"/>
    </location>
</feature>